<organism evidence="2 3">
    <name type="scientific">Flavobacterium phage vB_FspM_immuto_2-6A</name>
    <dbReference type="NCBI Taxonomy" id="2801477"/>
    <lineage>
        <taxon>Viruses</taxon>
        <taxon>Duplodnaviria</taxon>
        <taxon>Heunggongvirae</taxon>
        <taxon>Uroviricota</taxon>
        <taxon>Caudoviricetes</taxon>
        <taxon>Immutovirus</taxon>
        <taxon>Immutovirus immuto</taxon>
    </lineage>
</organism>
<dbReference type="EMBL" id="MW353175">
    <property type="protein sequence ID" value="QQO91692.1"/>
    <property type="molecule type" value="Genomic_DNA"/>
</dbReference>
<evidence type="ECO:0000313" key="3">
    <source>
        <dbReference type="Proteomes" id="UP000595566"/>
    </source>
</evidence>
<feature type="domain" description="C-type lectin" evidence="1">
    <location>
        <begin position="67"/>
        <end position="164"/>
    </location>
</feature>
<dbReference type="Pfam" id="PF00059">
    <property type="entry name" value="Lectin_C"/>
    <property type="match status" value="1"/>
</dbReference>
<dbReference type="SMART" id="SM00034">
    <property type="entry name" value="CLECT"/>
    <property type="match status" value="1"/>
</dbReference>
<dbReference type="Gene3D" id="3.10.100.10">
    <property type="entry name" value="Mannose-Binding Protein A, subunit A"/>
    <property type="match status" value="1"/>
</dbReference>
<accession>A0A7T8ERQ8</accession>
<dbReference type="InterPro" id="IPR016187">
    <property type="entry name" value="CTDL_fold"/>
</dbReference>
<reference evidence="2 3" key="1">
    <citation type="submission" date="2020-12" db="EMBL/GenBank/DDBJ databases">
        <title>Dynamics of Baltic Sea phages driven by environmental changes.</title>
        <authorList>
            <person name="Hoetzinger M."/>
            <person name="Nilsson E."/>
            <person name="Holmfeldt K."/>
        </authorList>
    </citation>
    <scope>NUCLEOTIDE SEQUENCE [LARGE SCALE GENOMIC DNA]</scope>
</reference>
<dbReference type="SUPFAM" id="SSF56436">
    <property type="entry name" value="C-type lectin-like"/>
    <property type="match status" value="1"/>
</dbReference>
<proteinExistence type="predicted"/>
<dbReference type="PROSITE" id="PS50041">
    <property type="entry name" value="C_TYPE_LECTIN_2"/>
    <property type="match status" value="1"/>
</dbReference>
<gene>
    <name evidence="2" type="ORF">immuto26A_13</name>
</gene>
<evidence type="ECO:0000259" key="1">
    <source>
        <dbReference type="PROSITE" id="PS50041"/>
    </source>
</evidence>
<evidence type="ECO:0000313" key="2">
    <source>
        <dbReference type="EMBL" id="QQO91692.1"/>
    </source>
</evidence>
<keyword evidence="3" id="KW-1185">Reference proteome</keyword>
<dbReference type="InterPro" id="IPR050111">
    <property type="entry name" value="C-type_lectin/snaclec_domain"/>
</dbReference>
<name>A0A7T8ERQ8_9CAUD</name>
<dbReference type="PANTHER" id="PTHR22803">
    <property type="entry name" value="MANNOSE, PHOSPHOLIPASE, LECTIN RECEPTOR RELATED"/>
    <property type="match status" value="1"/>
</dbReference>
<dbReference type="InterPro" id="IPR016186">
    <property type="entry name" value="C-type_lectin-like/link_sf"/>
</dbReference>
<protein>
    <submittedName>
        <fullName evidence="2">Lectin C-type domain-containing protein</fullName>
    </submittedName>
</protein>
<dbReference type="Proteomes" id="UP000595566">
    <property type="component" value="Segment"/>
</dbReference>
<sequence length="332" mass="37174">MKFKLSYIIKMLYPLLILGGILSSYGQTFTHSGYIYGSNSVGISGIQVHLYSRTTPAMPGFTSQQNYNGHSYYRSTSSMRWTDAKVACENMGGHLVTPTTPAENAFIYSVWPSGWIGLTDQVQEGVWKWVTGEPFTWANWNGGEPNNAGNEDYIQFVGGGRWNDLPNASLPYVLEFEYIVNYTPWTLVSTSTTDSNGRYSFSRSTNPSIEYYITFSVPSLPTLLNTDAQSLNNIVVGKVLQRSKDYYRFDVNNDSRFTVSDIYSIYAKKNGILGSFISTPYSRIFTTSEWNIINGNTSNLKTSYTGTQSITINNPTSGGISNYYITRVGYNN</sequence>
<dbReference type="InterPro" id="IPR001304">
    <property type="entry name" value="C-type_lectin-like"/>
</dbReference>